<accession>Q84PX2</accession>
<evidence type="ECO:0000256" key="1">
    <source>
        <dbReference type="SAM" id="MobiDB-lite"/>
    </source>
</evidence>
<gene>
    <name evidence="2" type="primary">P0443G08.123</name>
</gene>
<evidence type="ECO:0000313" key="2">
    <source>
        <dbReference type="EMBL" id="BAC64995.1"/>
    </source>
</evidence>
<proteinExistence type="predicted"/>
<reference evidence="3" key="2">
    <citation type="journal article" date="2008" name="Nucleic Acids Res.">
        <title>The rice annotation project database (RAP-DB): 2008 update.</title>
        <authorList>
            <consortium name="The rice annotation project (RAP)"/>
        </authorList>
    </citation>
    <scope>GENOME REANNOTATION</scope>
    <source>
        <strain evidence="3">cv. Nipponbare</strain>
    </source>
</reference>
<dbReference type="Proteomes" id="UP000000763">
    <property type="component" value="Chromosome 8"/>
</dbReference>
<sequence>MEMDPGACALVPLPSTSPRRRAALRRDGEALSPKHEPQTNLSQHCHPPTVTCGTIEQY</sequence>
<feature type="region of interest" description="Disordered" evidence="1">
    <location>
        <begin position="1"/>
        <end position="48"/>
    </location>
</feature>
<feature type="compositionally biased region" description="Basic and acidic residues" evidence="1">
    <location>
        <begin position="24"/>
        <end position="37"/>
    </location>
</feature>
<dbReference type="AlphaFoldDB" id="Q84PX2"/>
<reference evidence="3" key="1">
    <citation type="journal article" date="2005" name="Nature">
        <title>The map-based sequence of the rice genome.</title>
        <authorList>
            <consortium name="International rice genome sequencing project (IRGSP)"/>
            <person name="Matsumoto T."/>
            <person name="Wu J."/>
            <person name="Kanamori H."/>
            <person name="Katayose Y."/>
            <person name="Fujisawa M."/>
            <person name="Namiki N."/>
            <person name="Mizuno H."/>
            <person name="Yamamoto K."/>
            <person name="Antonio B.A."/>
            <person name="Baba T."/>
            <person name="Sakata K."/>
            <person name="Nagamura Y."/>
            <person name="Aoki H."/>
            <person name="Arikawa K."/>
            <person name="Arita K."/>
            <person name="Bito T."/>
            <person name="Chiden Y."/>
            <person name="Fujitsuka N."/>
            <person name="Fukunaka R."/>
            <person name="Hamada M."/>
            <person name="Harada C."/>
            <person name="Hayashi A."/>
            <person name="Hijishita S."/>
            <person name="Honda M."/>
            <person name="Hosokawa S."/>
            <person name="Ichikawa Y."/>
            <person name="Idonuma A."/>
            <person name="Iijima M."/>
            <person name="Ikeda M."/>
            <person name="Ikeno M."/>
            <person name="Ito K."/>
            <person name="Ito S."/>
            <person name="Ito T."/>
            <person name="Ito Y."/>
            <person name="Ito Y."/>
            <person name="Iwabuchi A."/>
            <person name="Kamiya K."/>
            <person name="Karasawa W."/>
            <person name="Kurita K."/>
            <person name="Katagiri S."/>
            <person name="Kikuta A."/>
            <person name="Kobayashi H."/>
            <person name="Kobayashi N."/>
            <person name="Machita K."/>
            <person name="Maehara T."/>
            <person name="Masukawa M."/>
            <person name="Mizubayashi T."/>
            <person name="Mukai Y."/>
            <person name="Nagasaki H."/>
            <person name="Nagata Y."/>
            <person name="Naito S."/>
            <person name="Nakashima M."/>
            <person name="Nakama Y."/>
            <person name="Nakamichi Y."/>
            <person name="Nakamura M."/>
            <person name="Meguro A."/>
            <person name="Negishi M."/>
            <person name="Ohta I."/>
            <person name="Ohta T."/>
            <person name="Okamoto M."/>
            <person name="Ono N."/>
            <person name="Saji S."/>
            <person name="Sakaguchi M."/>
            <person name="Sakai K."/>
            <person name="Shibata M."/>
            <person name="Shimokawa T."/>
            <person name="Song J."/>
            <person name="Takazaki Y."/>
            <person name="Terasawa K."/>
            <person name="Tsugane M."/>
            <person name="Tsuji K."/>
            <person name="Ueda S."/>
            <person name="Waki K."/>
            <person name="Yamagata H."/>
            <person name="Yamamoto M."/>
            <person name="Yamamoto S."/>
            <person name="Yamane H."/>
            <person name="Yoshiki S."/>
            <person name="Yoshihara R."/>
            <person name="Yukawa K."/>
            <person name="Zhong H."/>
            <person name="Yano M."/>
            <person name="Yuan Q."/>
            <person name="Ouyang S."/>
            <person name="Liu J."/>
            <person name="Jones K.M."/>
            <person name="Gansberger K."/>
            <person name="Moffat K."/>
            <person name="Hill J."/>
            <person name="Bera J."/>
            <person name="Fadrosh D."/>
            <person name="Jin S."/>
            <person name="Johri S."/>
            <person name="Kim M."/>
            <person name="Overton L."/>
            <person name="Reardon M."/>
            <person name="Tsitrin T."/>
            <person name="Vuong H."/>
            <person name="Weaver B."/>
            <person name="Ciecko A."/>
            <person name="Tallon L."/>
            <person name="Jackson J."/>
            <person name="Pai G."/>
            <person name="Aken S.V."/>
            <person name="Utterback T."/>
            <person name="Reidmuller S."/>
            <person name="Feldblyum T."/>
            <person name="Hsiao J."/>
            <person name="Zismann V."/>
            <person name="Iobst S."/>
            <person name="de Vazeille A.R."/>
            <person name="Buell C.R."/>
            <person name="Ying K."/>
            <person name="Li Y."/>
            <person name="Lu T."/>
            <person name="Huang Y."/>
            <person name="Zhao Q."/>
            <person name="Feng Q."/>
            <person name="Zhang L."/>
            <person name="Zhu J."/>
            <person name="Weng Q."/>
            <person name="Mu J."/>
            <person name="Lu Y."/>
            <person name="Fan D."/>
            <person name="Liu Y."/>
            <person name="Guan J."/>
            <person name="Zhang Y."/>
            <person name="Yu S."/>
            <person name="Liu X."/>
            <person name="Zhang Y."/>
            <person name="Hong G."/>
            <person name="Han B."/>
            <person name="Choisne N."/>
            <person name="Demange N."/>
            <person name="Orjeda G."/>
            <person name="Samain S."/>
            <person name="Cattolico L."/>
            <person name="Pelletier E."/>
            <person name="Couloux A."/>
            <person name="Segurens B."/>
            <person name="Wincker P."/>
            <person name="D'Hont A."/>
            <person name="Scarpelli C."/>
            <person name="Weissenbach J."/>
            <person name="Salanoubat M."/>
            <person name="Quetier F."/>
            <person name="Yu Y."/>
            <person name="Kim H.R."/>
            <person name="Rambo T."/>
            <person name="Currie J."/>
            <person name="Collura K."/>
            <person name="Luo M."/>
            <person name="Yang T."/>
            <person name="Ammiraju J.S.S."/>
            <person name="Engler F."/>
            <person name="Soderlund C."/>
            <person name="Wing R.A."/>
            <person name="Palmer L.E."/>
            <person name="de la Bastide M."/>
            <person name="Spiegel L."/>
            <person name="Nascimento L."/>
            <person name="Zutavern T."/>
            <person name="O'Shaughnessy A."/>
            <person name="Dike S."/>
            <person name="Dedhia N."/>
            <person name="Preston R."/>
            <person name="Balija V."/>
            <person name="McCombie W.R."/>
            <person name="Chow T."/>
            <person name="Chen H."/>
            <person name="Chung M."/>
            <person name="Chen C."/>
            <person name="Shaw J."/>
            <person name="Wu H."/>
            <person name="Hsiao K."/>
            <person name="Chao Y."/>
            <person name="Chu M."/>
            <person name="Cheng C."/>
            <person name="Hour A."/>
            <person name="Lee P."/>
            <person name="Lin S."/>
            <person name="Lin Y."/>
            <person name="Liou J."/>
            <person name="Liu S."/>
            <person name="Hsing Y."/>
            <person name="Raghuvanshi S."/>
            <person name="Mohanty A."/>
            <person name="Bharti A.K."/>
            <person name="Gaur A."/>
            <person name="Gupta V."/>
            <person name="Kumar D."/>
            <person name="Ravi V."/>
            <person name="Vij S."/>
            <person name="Kapur A."/>
            <person name="Khurana P."/>
            <person name="Khurana P."/>
            <person name="Khurana J.P."/>
            <person name="Tyagi A.K."/>
            <person name="Gaikwad K."/>
            <person name="Singh A."/>
            <person name="Dalal V."/>
            <person name="Srivastava S."/>
            <person name="Dixit A."/>
            <person name="Pal A.K."/>
            <person name="Ghazi I.A."/>
            <person name="Yadav M."/>
            <person name="Pandit A."/>
            <person name="Bhargava A."/>
            <person name="Sureshbabu K."/>
            <person name="Batra K."/>
            <person name="Sharma T.R."/>
            <person name="Mohapatra T."/>
            <person name="Singh N.K."/>
            <person name="Messing J."/>
            <person name="Nelson A.B."/>
            <person name="Fuks G."/>
            <person name="Kavchok S."/>
            <person name="Keizer G."/>
            <person name="Linton E."/>
            <person name="Llaca V."/>
            <person name="Song R."/>
            <person name="Tanyolac B."/>
            <person name="Young S."/>
            <person name="Ho-Il K."/>
            <person name="Hahn J.H."/>
            <person name="Sangsakoo G."/>
            <person name="Vanavichit A."/>
            <person name="de Mattos Luiz.A.T."/>
            <person name="Zimmer P.D."/>
            <person name="Malone G."/>
            <person name="Dellagostin O."/>
            <person name="de Oliveira A.C."/>
            <person name="Bevan M."/>
            <person name="Bancroft I."/>
            <person name="Minx P."/>
            <person name="Cordum H."/>
            <person name="Wilson R."/>
            <person name="Cheng Z."/>
            <person name="Jin W."/>
            <person name="Jiang J."/>
            <person name="Leong S.A."/>
            <person name="Iwama H."/>
            <person name="Gojobori T."/>
            <person name="Itoh T."/>
            <person name="Niimura Y."/>
            <person name="Fujii Y."/>
            <person name="Habara T."/>
            <person name="Sakai H."/>
            <person name="Sato Y."/>
            <person name="Wilson G."/>
            <person name="Kumar K."/>
            <person name="McCouch S."/>
            <person name="Juretic N."/>
            <person name="Hoen D."/>
            <person name="Wright S."/>
            <person name="Bruskiewich R."/>
            <person name="Bureau T."/>
            <person name="Miyao A."/>
            <person name="Hirochika H."/>
            <person name="Nishikawa T."/>
            <person name="Kadowaki K."/>
            <person name="Sugiura M."/>
            <person name="Burr B."/>
            <person name="Sasaki T."/>
        </authorList>
    </citation>
    <scope>NUCLEOTIDE SEQUENCE [LARGE SCALE GENOMIC DNA]</scope>
    <source>
        <strain evidence="3">cv. Nipponbare</strain>
    </source>
</reference>
<protein>
    <submittedName>
        <fullName evidence="2">Uncharacterized protein</fullName>
    </submittedName>
</protein>
<evidence type="ECO:0000313" key="3">
    <source>
        <dbReference type="Proteomes" id="UP000000763"/>
    </source>
</evidence>
<organism evidence="2 3">
    <name type="scientific">Oryza sativa subsp. japonica</name>
    <name type="common">Rice</name>
    <dbReference type="NCBI Taxonomy" id="39947"/>
    <lineage>
        <taxon>Eukaryota</taxon>
        <taxon>Viridiplantae</taxon>
        <taxon>Streptophyta</taxon>
        <taxon>Embryophyta</taxon>
        <taxon>Tracheophyta</taxon>
        <taxon>Spermatophyta</taxon>
        <taxon>Magnoliopsida</taxon>
        <taxon>Liliopsida</taxon>
        <taxon>Poales</taxon>
        <taxon>Poaceae</taxon>
        <taxon>BOP clade</taxon>
        <taxon>Oryzoideae</taxon>
        <taxon>Oryzeae</taxon>
        <taxon>Oryzinae</taxon>
        <taxon>Oryza</taxon>
        <taxon>Oryza sativa</taxon>
    </lineage>
</organism>
<name>Q84PX2_ORYSJ</name>
<dbReference type="EMBL" id="AP004461">
    <property type="protein sequence ID" value="BAC64995.1"/>
    <property type="molecule type" value="Genomic_DNA"/>
</dbReference>